<evidence type="ECO:0000313" key="2">
    <source>
        <dbReference type="EMBL" id="MBV0926387.1"/>
    </source>
</evidence>
<dbReference type="AlphaFoldDB" id="A0A8J7Y8T1"/>
<name>A0A8J7Y8T1_9EURY</name>
<accession>A0A8J7Y8T1</accession>
<proteinExistence type="predicted"/>
<organism evidence="2 3">
    <name type="scientific">Haloarcula limicola</name>
    <dbReference type="NCBI Taxonomy" id="1429915"/>
    <lineage>
        <taxon>Archaea</taxon>
        <taxon>Methanobacteriati</taxon>
        <taxon>Methanobacteriota</taxon>
        <taxon>Stenosarchaea group</taxon>
        <taxon>Halobacteria</taxon>
        <taxon>Halobacteriales</taxon>
        <taxon>Haloarculaceae</taxon>
        <taxon>Haloarcula</taxon>
    </lineage>
</organism>
<feature type="region of interest" description="Disordered" evidence="1">
    <location>
        <begin position="1"/>
        <end position="24"/>
    </location>
</feature>
<dbReference type="OrthoDB" id="346010at2157"/>
<evidence type="ECO:0000313" key="3">
    <source>
        <dbReference type="Proteomes" id="UP000766550"/>
    </source>
</evidence>
<evidence type="ECO:0000256" key="1">
    <source>
        <dbReference type="SAM" id="MobiDB-lite"/>
    </source>
</evidence>
<dbReference type="Proteomes" id="UP000766550">
    <property type="component" value="Unassembled WGS sequence"/>
</dbReference>
<gene>
    <name evidence="2" type="ORF">KTS45_19450</name>
</gene>
<keyword evidence="3" id="KW-1185">Reference proteome</keyword>
<dbReference type="EMBL" id="JAHQXF010000005">
    <property type="protein sequence ID" value="MBV0926387.1"/>
    <property type="molecule type" value="Genomic_DNA"/>
</dbReference>
<comment type="caution">
    <text evidence="2">The sequence shown here is derived from an EMBL/GenBank/DDBJ whole genome shotgun (WGS) entry which is preliminary data.</text>
</comment>
<sequence length="98" mass="11236">MVDEDEELSITRYGSKPERPPNTGSWLIARARKWAFLEGYQRISAHAGVAGNKGTIYSAAGFKLVREEKAQGDSWQSRDGRSSVDDFIRRKWIYQLRD</sequence>
<protein>
    <submittedName>
        <fullName evidence="2">Uncharacterized protein</fullName>
    </submittedName>
</protein>
<reference evidence="2 3" key="1">
    <citation type="submission" date="2021-06" db="EMBL/GenBank/DDBJ databases">
        <title>New haloarchaea isolates fom saline soil.</title>
        <authorList>
            <person name="Duran-Viseras A."/>
            <person name="Sanchez-Porro C.S."/>
            <person name="Ventosa A."/>
        </authorList>
    </citation>
    <scope>NUCLEOTIDE SEQUENCE [LARGE SCALE GENOMIC DNA]</scope>
    <source>
        <strain evidence="2 3">JCM 183640</strain>
    </source>
</reference>